<feature type="region of interest" description="Disordered" evidence="1">
    <location>
        <begin position="247"/>
        <end position="266"/>
    </location>
</feature>
<dbReference type="VEuPathDB" id="FungiDB:FUN_019505"/>
<dbReference type="Proteomes" id="UP000233469">
    <property type="component" value="Unassembled WGS sequence"/>
</dbReference>
<reference evidence="2 3" key="2">
    <citation type="submission" date="2017-10" db="EMBL/GenBank/DDBJ databases">
        <title>Extensive intraspecific genome diversity in a model arbuscular mycorrhizal fungus.</title>
        <authorList>
            <person name="Chen E.C.H."/>
            <person name="Morin E."/>
            <person name="Baudet D."/>
            <person name="Noel J."/>
            <person name="Ndikumana S."/>
            <person name="Charron P."/>
            <person name="St-Onge C."/>
            <person name="Giorgi J."/>
            <person name="Grigoriev I.V."/>
            <person name="Roux C."/>
            <person name="Martin F.M."/>
            <person name="Corradi N."/>
        </authorList>
    </citation>
    <scope>NUCLEOTIDE SEQUENCE [LARGE SCALE GENOMIC DNA]</scope>
    <source>
        <strain evidence="2 3">C2</strain>
    </source>
</reference>
<name>A0A2N1M221_9GLOM</name>
<organism evidence="2 3">
    <name type="scientific">Rhizophagus irregularis</name>
    <dbReference type="NCBI Taxonomy" id="588596"/>
    <lineage>
        <taxon>Eukaryota</taxon>
        <taxon>Fungi</taxon>
        <taxon>Fungi incertae sedis</taxon>
        <taxon>Mucoromycota</taxon>
        <taxon>Glomeromycotina</taxon>
        <taxon>Glomeromycetes</taxon>
        <taxon>Glomerales</taxon>
        <taxon>Glomeraceae</taxon>
        <taxon>Rhizophagus</taxon>
    </lineage>
</organism>
<evidence type="ECO:0000313" key="3">
    <source>
        <dbReference type="Proteomes" id="UP000233469"/>
    </source>
</evidence>
<reference evidence="2 3" key="1">
    <citation type="submission" date="2016-04" db="EMBL/GenBank/DDBJ databases">
        <title>Genome analyses suggest a sexual origin of heterokaryosis in a supposedly ancient asexual fungus.</title>
        <authorList>
            <person name="Ropars J."/>
            <person name="Sedzielewska K."/>
            <person name="Noel J."/>
            <person name="Charron P."/>
            <person name="Farinelli L."/>
            <person name="Marton T."/>
            <person name="Kruger M."/>
            <person name="Pelin A."/>
            <person name="Brachmann A."/>
            <person name="Corradi N."/>
        </authorList>
    </citation>
    <scope>NUCLEOTIDE SEQUENCE [LARGE SCALE GENOMIC DNA]</scope>
    <source>
        <strain evidence="2 3">C2</strain>
    </source>
</reference>
<feature type="non-terminal residue" evidence="2">
    <location>
        <position position="1"/>
    </location>
</feature>
<protein>
    <submittedName>
        <fullName evidence="2">Uncharacterized protein</fullName>
    </submittedName>
</protein>
<comment type="caution">
    <text evidence="2">The sequence shown here is derived from an EMBL/GenBank/DDBJ whole genome shotgun (WGS) entry which is preliminary data.</text>
</comment>
<evidence type="ECO:0000256" key="1">
    <source>
        <dbReference type="SAM" id="MobiDB-lite"/>
    </source>
</evidence>
<proteinExistence type="predicted"/>
<gene>
    <name evidence="2" type="ORF">RhiirC2_801831</name>
</gene>
<dbReference type="AlphaFoldDB" id="A0A2N1M221"/>
<evidence type="ECO:0000313" key="2">
    <source>
        <dbReference type="EMBL" id="PKK55656.1"/>
    </source>
</evidence>
<dbReference type="EMBL" id="LLXL01007116">
    <property type="protein sequence ID" value="PKK55656.1"/>
    <property type="molecule type" value="Genomic_DNA"/>
</dbReference>
<accession>A0A2N1M221</accession>
<feature type="non-terminal residue" evidence="2">
    <location>
        <position position="309"/>
    </location>
</feature>
<dbReference type="VEuPathDB" id="FungiDB:RhiirA1_480817"/>
<sequence>EERRQQTPLCKKGKKRKCYSRVYRPNGKNHFNSQQINELKRMNDYYGYESNFSEKFNFSLCTGKFYRIGRQNEKTQGVSTNQFSLPKITHDNSLENGLDLTLPNSFFENNDDISPELLTSEVEEIEEIEINFKLVIKAADGKCNVAKWETILANDCQKFRSKLDQLIQEQFEDQVVFREDYSIAYKQEKETGPGIQLTNKKDWEIFLKENERIISNKKVLLILVKMKRDSKKTRLRDSNDQAEFVEKTNKRNKSVPSSTNQIPKKKNIDNADAIIAQNIMELHSKWYCKEHDRSCYVDLTRHIPLTTNH</sequence>